<name>A0A7C8MBU2_9PLEO</name>
<accession>A0A7C8MBU2</accession>
<evidence type="ECO:0000313" key="2">
    <source>
        <dbReference type="Proteomes" id="UP000481861"/>
    </source>
</evidence>
<keyword evidence="2" id="KW-1185">Reference proteome</keyword>
<comment type="caution">
    <text evidence="1">The sequence shown here is derived from an EMBL/GenBank/DDBJ whole genome shotgun (WGS) entry which is preliminary data.</text>
</comment>
<dbReference type="Proteomes" id="UP000481861">
    <property type="component" value="Unassembled WGS sequence"/>
</dbReference>
<sequence>MAPQIEDRWLWLGLGIFTFLAAKGVSHGLRHIVHLTEVHQAPLHPTLPLPKLGKEDAIKTSSLETLATCDNVEIRKAATKILCERFHANGPARRSLLRDLGSDNPKVEHKAQLAFNLLYENGVLTEPDPAPITPRAQSAGGALIRRSLPWLPAGTRNPDVEERNLRRRRREAMVINEGDRPVSQEDVWMRNGEGEMNTGD</sequence>
<dbReference type="EMBL" id="JAADJZ010000016">
    <property type="protein sequence ID" value="KAF2869302.1"/>
    <property type="molecule type" value="Genomic_DNA"/>
</dbReference>
<dbReference type="AlphaFoldDB" id="A0A7C8MBU2"/>
<protein>
    <submittedName>
        <fullName evidence="1">Uncharacterized protein</fullName>
    </submittedName>
</protein>
<proteinExistence type="predicted"/>
<reference evidence="1 2" key="1">
    <citation type="submission" date="2020-01" db="EMBL/GenBank/DDBJ databases">
        <authorList>
            <consortium name="DOE Joint Genome Institute"/>
            <person name="Haridas S."/>
            <person name="Albert R."/>
            <person name="Binder M."/>
            <person name="Bloem J."/>
            <person name="Labutti K."/>
            <person name="Salamov A."/>
            <person name="Andreopoulos B."/>
            <person name="Baker S.E."/>
            <person name="Barry K."/>
            <person name="Bills G."/>
            <person name="Bluhm B.H."/>
            <person name="Cannon C."/>
            <person name="Castanera R."/>
            <person name="Culley D.E."/>
            <person name="Daum C."/>
            <person name="Ezra D."/>
            <person name="Gonzalez J.B."/>
            <person name="Henrissat B."/>
            <person name="Kuo A."/>
            <person name="Liang C."/>
            <person name="Lipzen A."/>
            <person name="Lutzoni F."/>
            <person name="Magnuson J."/>
            <person name="Mondo S."/>
            <person name="Nolan M."/>
            <person name="Ohm R."/>
            <person name="Pangilinan J."/>
            <person name="Park H.-J.H."/>
            <person name="Ramirez L."/>
            <person name="Alfaro M."/>
            <person name="Sun H."/>
            <person name="Tritt A."/>
            <person name="Yoshinaga Y."/>
            <person name="Zwiers L.-H.L."/>
            <person name="Turgeon B.G."/>
            <person name="Goodwin S.B."/>
            <person name="Spatafora J.W."/>
            <person name="Crous P.W."/>
            <person name="Grigoriev I.V."/>
        </authorList>
    </citation>
    <scope>NUCLEOTIDE SEQUENCE [LARGE SCALE GENOMIC DNA]</scope>
    <source>
        <strain evidence="1 2">CBS 611.86</strain>
    </source>
</reference>
<dbReference type="OrthoDB" id="5385189at2759"/>
<evidence type="ECO:0000313" key="1">
    <source>
        <dbReference type="EMBL" id="KAF2869302.1"/>
    </source>
</evidence>
<gene>
    <name evidence="1" type="ORF">BDV95DRAFT_629899</name>
</gene>
<organism evidence="1 2">
    <name type="scientific">Massariosphaeria phaeospora</name>
    <dbReference type="NCBI Taxonomy" id="100035"/>
    <lineage>
        <taxon>Eukaryota</taxon>
        <taxon>Fungi</taxon>
        <taxon>Dikarya</taxon>
        <taxon>Ascomycota</taxon>
        <taxon>Pezizomycotina</taxon>
        <taxon>Dothideomycetes</taxon>
        <taxon>Pleosporomycetidae</taxon>
        <taxon>Pleosporales</taxon>
        <taxon>Pleosporales incertae sedis</taxon>
        <taxon>Massariosphaeria</taxon>
    </lineage>
</organism>